<dbReference type="Gramene" id="rna-AYBTSS11_LOCUS9581">
    <property type="protein sequence ID" value="CAJ1940209.1"/>
    <property type="gene ID" value="gene-AYBTSS11_LOCUS9581"/>
</dbReference>
<accession>A0AA86S5J7</accession>
<evidence type="ECO:0000313" key="3">
    <source>
        <dbReference type="Proteomes" id="UP001189624"/>
    </source>
</evidence>
<dbReference type="Proteomes" id="UP001189624">
    <property type="component" value="Chromosome 3"/>
</dbReference>
<organism evidence="2 3">
    <name type="scientific">Sphenostylis stenocarpa</name>
    <dbReference type="NCBI Taxonomy" id="92480"/>
    <lineage>
        <taxon>Eukaryota</taxon>
        <taxon>Viridiplantae</taxon>
        <taxon>Streptophyta</taxon>
        <taxon>Embryophyta</taxon>
        <taxon>Tracheophyta</taxon>
        <taxon>Spermatophyta</taxon>
        <taxon>Magnoliopsida</taxon>
        <taxon>eudicotyledons</taxon>
        <taxon>Gunneridae</taxon>
        <taxon>Pentapetalae</taxon>
        <taxon>rosids</taxon>
        <taxon>fabids</taxon>
        <taxon>Fabales</taxon>
        <taxon>Fabaceae</taxon>
        <taxon>Papilionoideae</taxon>
        <taxon>50 kb inversion clade</taxon>
        <taxon>NPAAA clade</taxon>
        <taxon>indigoferoid/millettioid clade</taxon>
        <taxon>Phaseoleae</taxon>
        <taxon>Sphenostylis</taxon>
    </lineage>
</organism>
<name>A0AA86S5J7_9FABA</name>
<dbReference type="AlphaFoldDB" id="A0AA86S5J7"/>
<evidence type="ECO:0000256" key="1">
    <source>
        <dbReference type="SAM" id="MobiDB-lite"/>
    </source>
</evidence>
<feature type="region of interest" description="Disordered" evidence="1">
    <location>
        <begin position="1"/>
        <end position="47"/>
    </location>
</feature>
<protein>
    <submittedName>
        <fullName evidence="2">Uncharacterized protein</fullName>
    </submittedName>
</protein>
<proteinExistence type="predicted"/>
<keyword evidence="3" id="KW-1185">Reference proteome</keyword>
<dbReference type="EMBL" id="OY731400">
    <property type="protein sequence ID" value="CAJ1940209.1"/>
    <property type="molecule type" value="Genomic_DNA"/>
</dbReference>
<reference evidence="2" key="1">
    <citation type="submission" date="2023-10" db="EMBL/GenBank/DDBJ databases">
        <authorList>
            <person name="Domelevo Entfellner J.-B."/>
        </authorList>
    </citation>
    <scope>NUCLEOTIDE SEQUENCE</scope>
</reference>
<evidence type="ECO:0000313" key="2">
    <source>
        <dbReference type="EMBL" id="CAJ1940209.1"/>
    </source>
</evidence>
<gene>
    <name evidence="2" type="ORF">AYBTSS11_LOCUS9581</name>
</gene>
<sequence length="131" mass="15455">MPRIKNLAQCPPMKSNKEKRQKTSSPLPERATSPSPERPNRNLSTDLKRQLRYEEIKHWVFITERKVELYPGEFDPLLIGLIRRHWNWILANLLPKFDLEIVRQFYANAYPSNDPGDKRSKVKGVRKRGCD</sequence>